<dbReference type="Gene3D" id="3.10.180.10">
    <property type="entry name" value="2,3-Dihydroxybiphenyl 1,2-Dioxygenase, domain 1"/>
    <property type="match status" value="1"/>
</dbReference>
<accession>W6R7K9</accession>
<feature type="domain" description="Glyoxalase/fosfomycin resistance/dioxygenase" evidence="1">
    <location>
        <begin position="2"/>
        <end position="76"/>
    </location>
</feature>
<dbReference type="PATRIC" id="fig|348824.6.peg.1727"/>
<keyword evidence="2" id="KW-0456">Lyase</keyword>
<dbReference type="HOGENOM" id="CLU_2619629_0_0_5"/>
<evidence type="ECO:0000313" key="3">
    <source>
        <dbReference type="Proteomes" id="UP000019443"/>
    </source>
</evidence>
<protein>
    <submittedName>
        <fullName evidence="2">Conserved protein</fullName>
        <ecNumber evidence="2">4.4.1.5</ecNumber>
    </submittedName>
</protein>
<dbReference type="InterPro" id="IPR029068">
    <property type="entry name" value="Glyas_Bleomycin-R_OHBP_Dase"/>
</dbReference>
<dbReference type="GO" id="GO:0004462">
    <property type="term" value="F:lactoylglutathione lyase activity"/>
    <property type="evidence" value="ECO:0007669"/>
    <property type="project" value="UniProtKB-EC"/>
</dbReference>
<name>W6R7K9_9HYPH</name>
<sequence length="78" mass="8723">MIDHITIAMSDLQKSKLFYESAFASLGYKLSFGKVSVFWAFAIGGGSLFEIQQADSEPPLTRLHVALRARRKTDVDPF</sequence>
<dbReference type="PANTHER" id="PTHR35006">
    <property type="entry name" value="GLYOXALASE FAMILY PROTEIN (AFU_ORTHOLOGUE AFUA_5G14830)"/>
    <property type="match status" value="1"/>
</dbReference>
<dbReference type="eggNOG" id="COG0346">
    <property type="taxonomic scope" value="Bacteria"/>
</dbReference>
<dbReference type="Proteomes" id="UP000019443">
    <property type="component" value="Chromosome"/>
</dbReference>
<organism evidence="2 3">
    <name type="scientific">Rhizobium favelukesii</name>
    <dbReference type="NCBI Taxonomy" id="348824"/>
    <lineage>
        <taxon>Bacteria</taxon>
        <taxon>Pseudomonadati</taxon>
        <taxon>Pseudomonadota</taxon>
        <taxon>Alphaproteobacteria</taxon>
        <taxon>Hyphomicrobiales</taxon>
        <taxon>Rhizobiaceae</taxon>
        <taxon>Rhizobium/Agrobacterium group</taxon>
        <taxon>Rhizobium</taxon>
    </lineage>
</organism>
<keyword evidence="3" id="KW-1185">Reference proteome</keyword>
<evidence type="ECO:0000313" key="2">
    <source>
        <dbReference type="EMBL" id="CDM57272.1"/>
    </source>
</evidence>
<dbReference type="PANTHER" id="PTHR35006:SF2">
    <property type="entry name" value="GLYOXALASE FAMILY PROTEIN (AFU_ORTHOLOGUE AFUA_5G14830)"/>
    <property type="match status" value="1"/>
</dbReference>
<dbReference type="Pfam" id="PF00903">
    <property type="entry name" value="Glyoxalase"/>
    <property type="match status" value="1"/>
</dbReference>
<dbReference type="EMBL" id="HG916852">
    <property type="protein sequence ID" value="CDM57272.1"/>
    <property type="molecule type" value="Genomic_DNA"/>
</dbReference>
<gene>
    <name evidence="2" type="ORF">LPU83_1604</name>
</gene>
<reference evidence="2" key="1">
    <citation type="submission" date="2013-11" db="EMBL/GenBank/DDBJ databases">
        <title>Draft genome sequence of the broad-host-range Rhizobium sp. LPU83 strain, a member of the low-genetic diversity Oregon-like Rhizobium sp. group.</title>
        <authorList>
            <person name="Wibberg D."/>
            <person name="Puehler A."/>
            <person name="Schlueter A."/>
        </authorList>
    </citation>
    <scope>NUCLEOTIDE SEQUENCE [LARGE SCALE GENOMIC DNA]</scope>
    <source>
        <strain evidence="2">LPU83</strain>
    </source>
</reference>
<proteinExistence type="predicted"/>
<evidence type="ECO:0000259" key="1">
    <source>
        <dbReference type="Pfam" id="PF00903"/>
    </source>
</evidence>
<dbReference type="InterPro" id="IPR004360">
    <property type="entry name" value="Glyas_Fos-R_dOase_dom"/>
</dbReference>
<dbReference type="AlphaFoldDB" id="W6R7K9"/>
<dbReference type="EC" id="4.4.1.5" evidence="2"/>
<dbReference type="KEGG" id="rhl:LPU83_1604"/>
<dbReference type="SUPFAM" id="SSF54593">
    <property type="entry name" value="Glyoxalase/Bleomycin resistance protein/Dihydroxybiphenyl dioxygenase"/>
    <property type="match status" value="1"/>
</dbReference>